<dbReference type="Proteomes" id="UP000076874">
    <property type="component" value="Unassembled WGS sequence"/>
</dbReference>
<dbReference type="GO" id="GO:0016747">
    <property type="term" value="F:acyltransferase activity, transferring groups other than amino-acyl groups"/>
    <property type="evidence" value="ECO:0007669"/>
    <property type="project" value="TreeGrafter"/>
</dbReference>
<dbReference type="PANTHER" id="PTHR31642">
    <property type="entry name" value="TRICHOTHECENE 3-O-ACETYLTRANSFERASE"/>
    <property type="match status" value="1"/>
</dbReference>
<organism evidence="3 4">
    <name type="scientific">Niveomyces insectorum RCEF 264</name>
    <dbReference type="NCBI Taxonomy" id="1081102"/>
    <lineage>
        <taxon>Eukaryota</taxon>
        <taxon>Fungi</taxon>
        <taxon>Dikarya</taxon>
        <taxon>Ascomycota</taxon>
        <taxon>Pezizomycotina</taxon>
        <taxon>Sordariomycetes</taxon>
        <taxon>Hypocreomycetidae</taxon>
        <taxon>Hypocreales</taxon>
        <taxon>Cordycipitaceae</taxon>
        <taxon>Niveomyces</taxon>
    </lineage>
</organism>
<dbReference type="PANTHER" id="PTHR31642:SF270">
    <property type="entry name" value="O-ACYLTRANSFERASE AUSQ"/>
    <property type="match status" value="1"/>
</dbReference>
<dbReference type="Gene3D" id="3.30.559.10">
    <property type="entry name" value="Chloramphenicol acetyltransferase-like domain"/>
    <property type="match status" value="2"/>
</dbReference>
<proteinExistence type="predicted"/>
<evidence type="ECO:0000313" key="4">
    <source>
        <dbReference type="Proteomes" id="UP000076874"/>
    </source>
</evidence>
<dbReference type="InterPro" id="IPR050317">
    <property type="entry name" value="Plant_Fungal_Acyltransferase"/>
</dbReference>
<protein>
    <submittedName>
        <fullName evidence="3">Chloramphenicol acetyltransferase-like domain protein</fullName>
    </submittedName>
</protein>
<evidence type="ECO:0000256" key="1">
    <source>
        <dbReference type="ARBA" id="ARBA00022679"/>
    </source>
</evidence>
<evidence type="ECO:0000313" key="3">
    <source>
        <dbReference type="EMBL" id="OAA64713.1"/>
    </source>
</evidence>
<keyword evidence="4" id="KW-1185">Reference proteome</keyword>
<reference evidence="3 4" key="1">
    <citation type="journal article" date="2016" name="Genome Biol. Evol.">
        <title>Divergent and convergent evolution of fungal pathogenicity.</title>
        <authorList>
            <person name="Shang Y."/>
            <person name="Xiao G."/>
            <person name="Zheng P."/>
            <person name="Cen K."/>
            <person name="Zhan S."/>
            <person name="Wang C."/>
        </authorList>
    </citation>
    <scope>NUCLEOTIDE SEQUENCE [LARGE SCALE GENOMIC DNA]</scope>
    <source>
        <strain evidence="3 4">RCEF 264</strain>
    </source>
</reference>
<dbReference type="AlphaFoldDB" id="A0A167XA26"/>
<dbReference type="STRING" id="1081102.A0A167XA26"/>
<dbReference type="Pfam" id="PF22664">
    <property type="entry name" value="TRI-like_N"/>
    <property type="match status" value="1"/>
</dbReference>
<dbReference type="InterPro" id="IPR054710">
    <property type="entry name" value="Tri101-like_N"/>
</dbReference>
<keyword evidence="1 3" id="KW-0808">Transferase</keyword>
<accession>A0A167XA26</accession>
<comment type="caution">
    <text evidence="3">The sequence shown here is derived from an EMBL/GenBank/DDBJ whole genome shotgun (WGS) entry which is preliminary data.</text>
</comment>
<feature type="domain" description="Trichothecene 3-O-acetyltransferase-like N-terminal" evidence="2">
    <location>
        <begin position="36"/>
        <end position="203"/>
    </location>
</feature>
<evidence type="ECO:0000259" key="2">
    <source>
        <dbReference type="Pfam" id="PF22664"/>
    </source>
</evidence>
<sequence>MADLDTKAPACLAPISSDDAANMDIGVLGQQPGMQIYTQITYCYAVPDGNSRRRAHIVSTLQNGLARLAAAFPWLAGRVAYVEDDAAAAAAAAEGSGRYRFRPLAATPRLVVKDLATVAPALTMDALRQADFPFRLLDEAVVAPRRTLPGNPDEAHLASTDTPVLLVQAGFVPGGLLLTFAAHHATMDMAGEGEVIRWLHKACRGEPFTDEELAAGNCDRRHVVPLLAADDGDPAQYIPEQLVPVVSNHDASPSDTPTENWEVRAPAPCSWVYFAFSRTSLDAIKVAATATLPPTASFVSTNDALTAFLWQAVLRARRPRLVAHNNATTTVSSTLARAVDVRACLGIPASYPALVQTMTIHTTTVDDVCTAPLGDLAARLRAALAPAHLRQRTRALATFLDRGPHAQRDVRLSFVGPVDPAAGGLMLSSWTAVPGYALDFGLGLGPAEAVRRPAFVPAVESLGYLMPTAADGSVAAGLCLRDADVARMRADETFTALARFVG</sequence>
<gene>
    <name evidence="3" type="ORF">SPI_03360</name>
</gene>
<dbReference type="InterPro" id="IPR023213">
    <property type="entry name" value="CAT-like_dom_sf"/>
</dbReference>
<dbReference type="OrthoDB" id="1862401at2759"/>
<dbReference type="EMBL" id="AZHD01000004">
    <property type="protein sequence ID" value="OAA64713.1"/>
    <property type="molecule type" value="Genomic_DNA"/>
</dbReference>
<name>A0A167XA26_9HYPO</name>